<feature type="compositionally biased region" description="Basic and acidic residues" evidence="1">
    <location>
        <begin position="361"/>
        <end position="372"/>
    </location>
</feature>
<feature type="region of interest" description="Disordered" evidence="1">
    <location>
        <begin position="246"/>
        <end position="417"/>
    </location>
</feature>
<feature type="domain" description="Zinc knuckle CX2CX4HX4C" evidence="3">
    <location>
        <begin position="173"/>
        <end position="217"/>
    </location>
</feature>
<name>A0A8D9FZS8_BRACM</name>
<dbReference type="PANTHER" id="PTHR31286:SF163">
    <property type="entry name" value="ZINC KNUCKLE CX2CX4HX4C DOMAIN-CONTAINING PROTEIN"/>
    <property type="match status" value="1"/>
</dbReference>
<evidence type="ECO:0000256" key="1">
    <source>
        <dbReference type="SAM" id="MobiDB-lite"/>
    </source>
</evidence>
<evidence type="ECO:0008006" key="6">
    <source>
        <dbReference type="Google" id="ProtNLM"/>
    </source>
</evidence>
<gene>
    <name evidence="4" type="ORF">BRAPAZ1V2_A09P41950.2</name>
</gene>
<dbReference type="EMBL" id="LS974625">
    <property type="protein sequence ID" value="CAG7863728.1"/>
    <property type="molecule type" value="Genomic_DNA"/>
</dbReference>
<accession>A0A8D9FZS8</accession>
<evidence type="ECO:0000313" key="5">
    <source>
        <dbReference type="Proteomes" id="UP000694005"/>
    </source>
</evidence>
<feature type="compositionally biased region" description="Basic and acidic residues" evidence="1">
    <location>
        <begin position="266"/>
        <end position="299"/>
    </location>
</feature>
<feature type="compositionally biased region" description="Basic and acidic residues" evidence="1">
    <location>
        <begin position="246"/>
        <end position="255"/>
    </location>
</feature>
<feature type="region of interest" description="Disordered" evidence="1">
    <location>
        <begin position="1"/>
        <end position="29"/>
    </location>
</feature>
<evidence type="ECO:0000259" key="2">
    <source>
        <dbReference type="Pfam" id="PF14111"/>
    </source>
</evidence>
<protein>
    <recommendedName>
        <fullName evidence="6">DUF4283 domain-containing protein</fullName>
    </recommendedName>
</protein>
<dbReference type="AlphaFoldDB" id="A0A8D9FZS8"/>
<dbReference type="InterPro" id="IPR040256">
    <property type="entry name" value="At4g02000-like"/>
</dbReference>
<dbReference type="PANTHER" id="PTHR31286">
    <property type="entry name" value="GLYCINE-RICH CELL WALL STRUCTURAL PROTEIN 1.8-LIKE"/>
    <property type="match status" value="1"/>
</dbReference>
<sequence>MSRRLSRSEKGKMQAPQELPPKKPPVRIPANTNDDLIEANRLTIIGRLTNPLVQKPRAVIDFMAQVWNLEGRVVGRTLGLDKFQIKFESEQELTQVLEKGPYHYKRWMLILQRWEPSVSDQFPSNISFNVRIHGIPLHFWSEQTIRTIGKELGKYSLRHEKDAKIWVEVNGLQPLIMKMEIELPTDDITEVEFEYIKIEKHCFTCFSLFHEEIDCPYRPLNAPPPKERKLGITRVLRYERIEAEKKRHDDRRGYSRTENANLSLRSADDSYIQHRREGNRSEYGRYKDRTGSYNREHSILSRTARSNAAHYRNQRPSMQYRVVDKSRLSSGSSTPHQITPTRSLKDRLGPSSDQAETNSGSKERRSALERISEPATSKEPAARRTPSFESGRLQHGETRMDENDTIMRANTVESPPS</sequence>
<feature type="compositionally biased region" description="Polar residues" evidence="1">
    <location>
        <begin position="351"/>
        <end position="360"/>
    </location>
</feature>
<evidence type="ECO:0000313" key="4">
    <source>
        <dbReference type="EMBL" id="CAG7863728.1"/>
    </source>
</evidence>
<dbReference type="Pfam" id="PF14111">
    <property type="entry name" value="DUF4283"/>
    <property type="match status" value="1"/>
</dbReference>
<evidence type="ECO:0000259" key="3">
    <source>
        <dbReference type="Pfam" id="PF14392"/>
    </source>
</evidence>
<feature type="compositionally biased region" description="Basic and acidic residues" evidence="1">
    <location>
        <begin position="392"/>
        <end position="402"/>
    </location>
</feature>
<proteinExistence type="predicted"/>
<organism evidence="4 5">
    <name type="scientific">Brassica campestris</name>
    <name type="common">Field mustard</name>
    <dbReference type="NCBI Taxonomy" id="3711"/>
    <lineage>
        <taxon>Eukaryota</taxon>
        <taxon>Viridiplantae</taxon>
        <taxon>Streptophyta</taxon>
        <taxon>Embryophyta</taxon>
        <taxon>Tracheophyta</taxon>
        <taxon>Spermatophyta</taxon>
        <taxon>Magnoliopsida</taxon>
        <taxon>eudicotyledons</taxon>
        <taxon>Gunneridae</taxon>
        <taxon>Pentapetalae</taxon>
        <taxon>rosids</taxon>
        <taxon>malvids</taxon>
        <taxon>Brassicales</taxon>
        <taxon>Brassicaceae</taxon>
        <taxon>Brassiceae</taxon>
        <taxon>Brassica</taxon>
    </lineage>
</organism>
<dbReference type="InterPro" id="IPR025558">
    <property type="entry name" value="DUF4283"/>
</dbReference>
<dbReference type="Proteomes" id="UP000694005">
    <property type="component" value="Chromosome A09"/>
</dbReference>
<feature type="domain" description="DUF4283" evidence="2">
    <location>
        <begin position="38"/>
        <end position="118"/>
    </location>
</feature>
<feature type="compositionally biased region" description="Basic and acidic residues" evidence="1">
    <location>
        <begin position="1"/>
        <end position="12"/>
    </location>
</feature>
<feature type="compositionally biased region" description="Polar residues" evidence="1">
    <location>
        <begin position="328"/>
        <end position="342"/>
    </location>
</feature>
<dbReference type="Pfam" id="PF14392">
    <property type="entry name" value="zf-CCHC_4"/>
    <property type="match status" value="1"/>
</dbReference>
<reference evidence="4 5" key="1">
    <citation type="submission" date="2021-07" db="EMBL/GenBank/DDBJ databases">
        <authorList>
            <consortium name="Genoscope - CEA"/>
            <person name="William W."/>
        </authorList>
    </citation>
    <scope>NUCLEOTIDE SEQUENCE [LARGE SCALE GENOMIC DNA]</scope>
</reference>
<feature type="compositionally biased region" description="Pro residues" evidence="1">
    <location>
        <begin position="18"/>
        <end position="27"/>
    </location>
</feature>
<dbReference type="InterPro" id="IPR025836">
    <property type="entry name" value="Zn_knuckle_CX2CX4HX4C"/>
</dbReference>
<dbReference type="Gramene" id="A09p41950.2_BraZ1">
    <property type="protein sequence ID" value="A09p41950.2_BraZ1.CDS"/>
    <property type="gene ID" value="A09g41950.2_BraZ1"/>
</dbReference>